<feature type="region of interest" description="Disordered" evidence="1">
    <location>
        <begin position="1"/>
        <end position="85"/>
    </location>
</feature>
<dbReference type="EMBL" id="CAJNNW010024539">
    <property type="protein sequence ID" value="CAE8673072.1"/>
    <property type="molecule type" value="Genomic_DNA"/>
</dbReference>
<feature type="compositionally biased region" description="Low complexity" evidence="1">
    <location>
        <begin position="480"/>
        <end position="493"/>
    </location>
</feature>
<proteinExistence type="predicted"/>
<organism evidence="2 3">
    <name type="scientific">Polarella glacialis</name>
    <name type="common">Dinoflagellate</name>
    <dbReference type="NCBI Taxonomy" id="89957"/>
    <lineage>
        <taxon>Eukaryota</taxon>
        <taxon>Sar</taxon>
        <taxon>Alveolata</taxon>
        <taxon>Dinophyceae</taxon>
        <taxon>Suessiales</taxon>
        <taxon>Suessiaceae</taxon>
        <taxon>Polarella</taxon>
    </lineage>
</organism>
<evidence type="ECO:0000256" key="1">
    <source>
        <dbReference type="SAM" id="MobiDB-lite"/>
    </source>
</evidence>
<feature type="compositionally biased region" description="Polar residues" evidence="1">
    <location>
        <begin position="457"/>
        <end position="479"/>
    </location>
</feature>
<dbReference type="AlphaFoldDB" id="A0A813J8M2"/>
<name>A0A813J8M2_POLGL</name>
<feature type="compositionally biased region" description="Polar residues" evidence="1">
    <location>
        <begin position="1"/>
        <end position="11"/>
    </location>
</feature>
<feature type="compositionally biased region" description="Polar residues" evidence="1">
    <location>
        <begin position="538"/>
        <end position="549"/>
    </location>
</feature>
<feature type="region of interest" description="Disordered" evidence="1">
    <location>
        <begin position="590"/>
        <end position="609"/>
    </location>
</feature>
<feature type="compositionally biased region" description="Polar residues" evidence="1">
    <location>
        <begin position="428"/>
        <end position="442"/>
    </location>
</feature>
<feature type="region of interest" description="Disordered" evidence="1">
    <location>
        <begin position="222"/>
        <end position="244"/>
    </location>
</feature>
<feature type="region of interest" description="Disordered" evidence="1">
    <location>
        <begin position="392"/>
        <end position="579"/>
    </location>
</feature>
<feature type="compositionally biased region" description="Polar residues" evidence="1">
    <location>
        <begin position="49"/>
        <end position="71"/>
    </location>
</feature>
<feature type="compositionally biased region" description="Polar residues" evidence="1">
    <location>
        <begin position="518"/>
        <end position="530"/>
    </location>
</feature>
<feature type="region of interest" description="Disordered" evidence="1">
    <location>
        <begin position="829"/>
        <end position="856"/>
    </location>
</feature>
<protein>
    <submittedName>
        <fullName evidence="2">Uncharacterized protein</fullName>
    </submittedName>
</protein>
<sequence length="902" mass="99267">MNASTSSQDGPSRQKPMSAPPRDELGHQSLRPLAPRPPLRRRGSKKGFETNTAEDSSSSNPNIDTSINRNADGTGRDSHSSTSLAAHAQLPESLAEHARIATGSHDAAEADIAGRLLTLTFERIAWVEGVALGDRVQVRDCDSEPWRRGTVVSIDPVRVKMKGGKEAFSFQFIQPEGYGCDATSTAPPCEQRRNAIRGRVITSQKSFQLARMQELARRRLLKEREQSSKRAEQQEMDRPQKPSAERLQKLQKALGHLSDWNSDSGARLRESLFAAEAAAETPHLESSEQIPFLDSGSNFNANSNLITTKSNTASNTACQDEVNESCNEDTSMTISGNNTGVNNHTANINDGGHLASATLISSDRLVHGMDMDSGEQPEELTGQLQHGLPVETQKCHEQPLSSDNPTDKILQPCDSLPLSEHDTKEQQEFSATEGQLQQSQKQESGEEASPGTLEQHALSQAENEQQQSKQPEMAQQNNGQKEASQQEESQTAQHLDQLDASSPRLGSTEEESGKQPENAEQSAKQESPTDQDAGAPQLESTQETNQEQIQQHKSEWQNIARKDEEDELADHRQTPVQESQQLEFELLTSLNQTPPKCQQPPKDRTTHHNPMTRVTAATATTTAANAAAPPRPITAERLLEAVGDQHQLPEALSQLRVPDLRELAVDLGIPRQTAVSDSRKDLEQQLLLLLRSHRAGGSHRPGSARSQALRKLSSTGKQHILEHCSRSMSLLRDRLTEDEVLESTPLSLDRLSSTLASLGLQFKSLACLPVEEQRHLAERLSLSCPGIEIDDLADRSLCELRSQLSVTRRPSGGERRAYLEKLSKNLHETKKARAEPSPNGFQGPIGVSERSSRSLDVTSSLEQRHASLVRDWPANSVDGFDRQHVEACSLTQRRQGTLRAVF</sequence>
<dbReference type="Proteomes" id="UP000626109">
    <property type="component" value="Unassembled WGS sequence"/>
</dbReference>
<comment type="caution">
    <text evidence="2">The sequence shown here is derived from an EMBL/GenBank/DDBJ whole genome shotgun (WGS) entry which is preliminary data.</text>
</comment>
<feature type="compositionally biased region" description="Basic and acidic residues" evidence="1">
    <location>
        <begin position="550"/>
        <end position="573"/>
    </location>
</feature>
<evidence type="ECO:0000313" key="3">
    <source>
        <dbReference type="Proteomes" id="UP000626109"/>
    </source>
</evidence>
<reference evidence="2" key="1">
    <citation type="submission" date="2021-02" db="EMBL/GenBank/DDBJ databases">
        <authorList>
            <person name="Dougan E. K."/>
            <person name="Rhodes N."/>
            <person name="Thang M."/>
            <person name="Chan C."/>
        </authorList>
    </citation>
    <scope>NUCLEOTIDE SEQUENCE</scope>
</reference>
<evidence type="ECO:0000313" key="2">
    <source>
        <dbReference type="EMBL" id="CAE8673072.1"/>
    </source>
</evidence>
<gene>
    <name evidence="2" type="ORF">PGLA2088_LOCUS18361</name>
</gene>
<accession>A0A813J8M2</accession>